<keyword evidence="3" id="KW-1185">Reference proteome</keyword>
<evidence type="ECO:0000313" key="2">
    <source>
        <dbReference type="EMBL" id="KZW02430.1"/>
    </source>
</evidence>
<sequence length="209" mass="24812">LDSYHHHEIPLTRRTGSGTRSGRRADELRKLYYQHANRVGDVGSQLDSSTDTYRDDVFLGIAVVQRANWRQCDHTNSRHRYPATKRWRDPYGQQQRQRQLAVEFYQQRGYTDVPYCRCDARRWPRWRYQRRAESRLGRCGHGPAGRLRGRCLADGRLQLHCPLVRRLRRPHRRLGVGKHAVRTLHVEYRTPRSITRFCSPPRRPLPIVP</sequence>
<organism evidence="2 3">
    <name type="scientific">Exidia glandulosa HHB12029</name>
    <dbReference type="NCBI Taxonomy" id="1314781"/>
    <lineage>
        <taxon>Eukaryota</taxon>
        <taxon>Fungi</taxon>
        <taxon>Dikarya</taxon>
        <taxon>Basidiomycota</taxon>
        <taxon>Agaricomycotina</taxon>
        <taxon>Agaricomycetes</taxon>
        <taxon>Auriculariales</taxon>
        <taxon>Exidiaceae</taxon>
        <taxon>Exidia</taxon>
    </lineage>
</organism>
<gene>
    <name evidence="2" type="ORF">EXIGLDRAFT_829314</name>
</gene>
<feature type="non-terminal residue" evidence="2">
    <location>
        <position position="1"/>
    </location>
</feature>
<protein>
    <submittedName>
        <fullName evidence="2">Uncharacterized protein</fullName>
    </submittedName>
</protein>
<accession>A0A166BM96</accession>
<name>A0A166BM96_EXIGL</name>
<proteinExistence type="predicted"/>
<dbReference type="InParanoid" id="A0A166BM96"/>
<dbReference type="Proteomes" id="UP000077266">
    <property type="component" value="Unassembled WGS sequence"/>
</dbReference>
<reference evidence="2 3" key="1">
    <citation type="journal article" date="2016" name="Mol. Biol. Evol.">
        <title>Comparative Genomics of Early-Diverging Mushroom-Forming Fungi Provides Insights into the Origins of Lignocellulose Decay Capabilities.</title>
        <authorList>
            <person name="Nagy L.G."/>
            <person name="Riley R."/>
            <person name="Tritt A."/>
            <person name="Adam C."/>
            <person name="Daum C."/>
            <person name="Floudas D."/>
            <person name="Sun H."/>
            <person name="Yadav J.S."/>
            <person name="Pangilinan J."/>
            <person name="Larsson K.H."/>
            <person name="Matsuura K."/>
            <person name="Barry K."/>
            <person name="Labutti K."/>
            <person name="Kuo R."/>
            <person name="Ohm R.A."/>
            <person name="Bhattacharya S.S."/>
            <person name="Shirouzu T."/>
            <person name="Yoshinaga Y."/>
            <person name="Martin F.M."/>
            <person name="Grigoriev I.V."/>
            <person name="Hibbett D.S."/>
        </authorList>
    </citation>
    <scope>NUCLEOTIDE SEQUENCE [LARGE SCALE GENOMIC DNA]</scope>
    <source>
        <strain evidence="2 3">HHB12029</strain>
    </source>
</reference>
<feature type="compositionally biased region" description="Basic and acidic residues" evidence="1">
    <location>
        <begin position="1"/>
        <end position="11"/>
    </location>
</feature>
<feature type="region of interest" description="Disordered" evidence="1">
    <location>
        <begin position="1"/>
        <end position="23"/>
    </location>
</feature>
<evidence type="ECO:0000256" key="1">
    <source>
        <dbReference type="SAM" id="MobiDB-lite"/>
    </source>
</evidence>
<dbReference type="EMBL" id="KV425888">
    <property type="protein sequence ID" value="KZW02430.1"/>
    <property type="molecule type" value="Genomic_DNA"/>
</dbReference>
<dbReference type="AlphaFoldDB" id="A0A166BM96"/>
<evidence type="ECO:0000313" key="3">
    <source>
        <dbReference type="Proteomes" id="UP000077266"/>
    </source>
</evidence>